<dbReference type="EMBL" id="CYKH01001164">
    <property type="protein sequence ID" value="CUG85421.1"/>
    <property type="molecule type" value="Genomic_DNA"/>
</dbReference>
<feature type="coiled-coil region" evidence="1">
    <location>
        <begin position="49"/>
        <end position="76"/>
    </location>
</feature>
<accession>A0A0S4J5T6</accession>
<name>A0A0S4J5T6_BODSA</name>
<sequence>MAFSEKIAARINDTSDLDVHLADISAGAECGVQQLNNLQYSSLLVLESVAQAEEIISQLQSTLHEQRSEQNRLKAAIKRKRALLIVTETEAVTDIERTISLLREQSTKLDYDLISCDADIVTANQRLSLARVGVPDEHSDAEDDGVLPESEHAMLENDALFHALTSLPLSSEVDSFMQRMANSEGAMSTQRYIRSLSSMADVH</sequence>
<dbReference type="Proteomes" id="UP000051952">
    <property type="component" value="Unassembled WGS sequence"/>
</dbReference>
<evidence type="ECO:0000313" key="3">
    <source>
        <dbReference type="Proteomes" id="UP000051952"/>
    </source>
</evidence>
<dbReference type="AlphaFoldDB" id="A0A0S4J5T6"/>
<reference evidence="3" key="1">
    <citation type="submission" date="2015-09" db="EMBL/GenBank/DDBJ databases">
        <authorList>
            <consortium name="Pathogen Informatics"/>
        </authorList>
    </citation>
    <scope>NUCLEOTIDE SEQUENCE [LARGE SCALE GENOMIC DNA]</scope>
    <source>
        <strain evidence="3">Lake Konstanz</strain>
    </source>
</reference>
<dbReference type="VEuPathDB" id="TriTrypDB:BSAL_89765"/>
<gene>
    <name evidence="2" type="ORF">BSAL_89765</name>
</gene>
<proteinExistence type="predicted"/>
<keyword evidence="3" id="KW-1185">Reference proteome</keyword>
<protein>
    <submittedName>
        <fullName evidence="2">Uncharacterized protein</fullName>
    </submittedName>
</protein>
<keyword evidence="1" id="KW-0175">Coiled coil</keyword>
<organism evidence="2 3">
    <name type="scientific">Bodo saltans</name>
    <name type="common">Flagellated protozoan</name>
    <dbReference type="NCBI Taxonomy" id="75058"/>
    <lineage>
        <taxon>Eukaryota</taxon>
        <taxon>Discoba</taxon>
        <taxon>Euglenozoa</taxon>
        <taxon>Kinetoplastea</taxon>
        <taxon>Metakinetoplastina</taxon>
        <taxon>Eubodonida</taxon>
        <taxon>Bodonidae</taxon>
        <taxon>Bodo</taxon>
    </lineage>
</organism>
<evidence type="ECO:0000313" key="2">
    <source>
        <dbReference type="EMBL" id="CUG85421.1"/>
    </source>
</evidence>
<evidence type="ECO:0000256" key="1">
    <source>
        <dbReference type="SAM" id="Coils"/>
    </source>
</evidence>